<dbReference type="InterPro" id="IPR009057">
    <property type="entry name" value="Homeodomain-like_sf"/>
</dbReference>
<dbReference type="Proteomes" id="UP000053815">
    <property type="component" value="Unassembled WGS sequence"/>
</dbReference>
<keyword evidence="4" id="KW-1185">Reference proteome</keyword>
<evidence type="ECO:0000259" key="2">
    <source>
        <dbReference type="PROSITE" id="PS50934"/>
    </source>
</evidence>
<dbReference type="InterPro" id="IPR036388">
    <property type="entry name" value="WH-like_DNA-bd_sf"/>
</dbReference>
<gene>
    <name evidence="3" type="ORF">MAM1_0005c00669</name>
</gene>
<feature type="compositionally biased region" description="Basic and acidic residues" evidence="1">
    <location>
        <begin position="135"/>
        <end position="145"/>
    </location>
</feature>
<dbReference type="OrthoDB" id="5598695at2759"/>
<evidence type="ECO:0000313" key="3">
    <source>
        <dbReference type="EMBL" id="GAN01237.1"/>
    </source>
</evidence>
<dbReference type="Pfam" id="PF04433">
    <property type="entry name" value="SWIRM"/>
    <property type="match status" value="1"/>
</dbReference>
<reference evidence="3" key="1">
    <citation type="submission" date="2014-09" db="EMBL/GenBank/DDBJ databases">
        <title>Draft genome sequence of an oleaginous Mucoromycotina fungus Mucor ambiguus NBRC6742.</title>
        <authorList>
            <person name="Takeda I."/>
            <person name="Yamane N."/>
            <person name="Morita T."/>
            <person name="Tamano K."/>
            <person name="Machida M."/>
            <person name="Baker S."/>
            <person name="Koike H."/>
        </authorList>
    </citation>
    <scope>NUCLEOTIDE SEQUENCE</scope>
    <source>
        <strain evidence="3">NBRC 6742</strain>
    </source>
</reference>
<dbReference type="Gene3D" id="1.10.10.10">
    <property type="entry name" value="Winged helix-like DNA-binding domain superfamily/Winged helix DNA-binding domain"/>
    <property type="match status" value="1"/>
</dbReference>
<dbReference type="GO" id="GO:0010468">
    <property type="term" value="P:regulation of gene expression"/>
    <property type="evidence" value="ECO:0007669"/>
    <property type="project" value="UniProtKB-ARBA"/>
</dbReference>
<accession>A0A0C9ME33</accession>
<feature type="region of interest" description="Disordered" evidence="1">
    <location>
        <begin position="1"/>
        <end position="50"/>
    </location>
</feature>
<dbReference type="STRING" id="91626.A0A0C9ME33"/>
<organism evidence="3">
    <name type="scientific">Mucor ambiguus</name>
    <dbReference type="NCBI Taxonomy" id="91626"/>
    <lineage>
        <taxon>Eukaryota</taxon>
        <taxon>Fungi</taxon>
        <taxon>Fungi incertae sedis</taxon>
        <taxon>Mucoromycota</taxon>
        <taxon>Mucoromycotina</taxon>
        <taxon>Mucoromycetes</taxon>
        <taxon>Mucorales</taxon>
        <taxon>Mucorineae</taxon>
        <taxon>Mucoraceae</taxon>
        <taxon>Mucor</taxon>
    </lineage>
</organism>
<dbReference type="PROSITE" id="PS50934">
    <property type="entry name" value="SWIRM"/>
    <property type="match status" value="1"/>
</dbReference>
<feature type="region of interest" description="Disordered" evidence="1">
    <location>
        <begin position="85"/>
        <end position="150"/>
    </location>
</feature>
<sequence length="305" mass="34105">MISSIPISPPVTPKHSDEPQTPPYDTLELPPSLVCPSSPPNATDLRRKSSVKRYSRAMSMSSQDVITFRDPFSMEGNCYLAAANVSSHHPHPPSNRSKSIPTRSPSPSTRGSFTMDIFEDGVISGGGMMSRKRRNPEAAEQERMTENPVTQNHQPTFSALLNTERNVKKSKTDAAAAYDNVDITMSDETIFQDPEWIPDMEAFDAVPAVRVVWKGSPLSIDHLPYYELLHPGEVHIASTLRLTPEQYLKCRRSLILAAQEFDKLHIPFRKSDAQKCVRIDVNKTSTLWSVFSRLGWLTPRPSVST</sequence>
<protein>
    <recommendedName>
        <fullName evidence="2">SWIRM domain-containing protein</fullName>
    </recommendedName>
</protein>
<dbReference type="InterPro" id="IPR007526">
    <property type="entry name" value="SWIRM"/>
</dbReference>
<feature type="domain" description="SWIRM" evidence="2">
    <location>
        <begin position="209"/>
        <end position="305"/>
    </location>
</feature>
<dbReference type="SUPFAM" id="SSF46689">
    <property type="entry name" value="Homeodomain-like"/>
    <property type="match status" value="1"/>
</dbReference>
<evidence type="ECO:0000313" key="4">
    <source>
        <dbReference type="Proteomes" id="UP000053815"/>
    </source>
</evidence>
<proteinExistence type="predicted"/>
<evidence type="ECO:0000256" key="1">
    <source>
        <dbReference type="SAM" id="MobiDB-lite"/>
    </source>
</evidence>
<dbReference type="AlphaFoldDB" id="A0A0C9ME33"/>
<feature type="compositionally biased region" description="Low complexity" evidence="1">
    <location>
        <begin position="27"/>
        <end position="36"/>
    </location>
</feature>
<dbReference type="FunFam" id="1.10.10.10:FF:000087">
    <property type="entry name" value="Transcriptional adapter 2"/>
    <property type="match status" value="1"/>
</dbReference>
<feature type="compositionally biased region" description="Low complexity" evidence="1">
    <location>
        <begin position="94"/>
        <end position="114"/>
    </location>
</feature>
<name>A0A0C9ME33_9FUNG</name>
<dbReference type="EMBL" id="DF836294">
    <property type="protein sequence ID" value="GAN01237.1"/>
    <property type="molecule type" value="Genomic_DNA"/>
</dbReference>